<proteinExistence type="inferred from homology"/>
<name>A0ABS8ERS2_9FIRM</name>
<comment type="similarity">
    <text evidence="2 5">Belongs to the aldose epimerase family.</text>
</comment>
<organism evidence="6 7">
    <name type="scientific">Hominisplanchenecus faecis</name>
    <dbReference type="NCBI Taxonomy" id="2885351"/>
    <lineage>
        <taxon>Bacteria</taxon>
        <taxon>Bacillati</taxon>
        <taxon>Bacillota</taxon>
        <taxon>Clostridia</taxon>
        <taxon>Lachnospirales</taxon>
        <taxon>Lachnospiraceae</taxon>
        <taxon>Hominisplanchenecus</taxon>
    </lineage>
</organism>
<dbReference type="EMBL" id="JAJEQE010000002">
    <property type="protein sequence ID" value="MCC2147871.1"/>
    <property type="molecule type" value="Genomic_DNA"/>
</dbReference>
<gene>
    <name evidence="6" type="ORF">LKD42_01165</name>
</gene>
<dbReference type="InterPro" id="IPR011013">
    <property type="entry name" value="Gal_mutarotase_sf_dom"/>
</dbReference>
<dbReference type="SUPFAM" id="SSF74650">
    <property type="entry name" value="Galactose mutarotase-like"/>
    <property type="match status" value="1"/>
</dbReference>
<comment type="caution">
    <text evidence="6">The sequence shown here is derived from an EMBL/GenBank/DDBJ whole genome shotgun (WGS) entry which is preliminary data.</text>
</comment>
<dbReference type="PIRSF" id="PIRSF005096">
    <property type="entry name" value="GALM"/>
    <property type="match status" value="1"/>
</dbReference>
<dbReference type="InterPro" id="IPR015443">
    <property type="entry name" value="Aldose_1-epimerase"/>
</dbReference>
<evidence type="ECO:0000256" key="3">
    <source>
        <dbReference type="ARBA" id="ARBA00023235"/>
    </source>
</evidence>
<dbReference type="Pfam" id="PF01263">
    <property type="entry name" value="Aldose_epim"/>
    <property type="match status" value="1"/>
</dbReference>
<dbReference type="CDD" id="cd09019">
    <property type="entry name" value="galactose_mutarotase_like"/>
    <property type="match status" value="1"/>
</dbReference>
<dbReference type="InterPro" id="IPR014718">
    <property type="entry name" value="GH-type_carb-bd"/>
</dbReference>
<comment type="catalytic activity">
    <reaction evidence="5">
        <text>alpha-D-glucose = beta-D-glucose</text>
        <dbReference type="Rhea" id="RHEA:10264"/>
        <dbReference type="ChEBI" id="CHEBI:15903"/>
        <dbReference type="ChEBI" id="CHEBI:17925"/>
        <dbReference type="EC" id="5.1.3.3"/>
    </reaction>
</comment>
<sequence>MGIKVSEFGKTSKGKIAHIYTLVNGKGMALEVTDYGATMVSILAPDAKGRSKDVLLGYDDVQDYEQGTCYFGAIIGRNGNRTKDAQVVIDGHVYQMEKNEGENNLHSGSEGYSNIIWDASVDEDGNSVSFHHVGADGEQGLPGTFDITVTYTLTMENEVKIHYEGTSDKDTIANMTNHGYYNLAGHAAGKIEDHILWLDADAFTPVGQGMIPTGEILPVEGTPMDFRAAKSIGADIEADYEQLKIAGGYDHNYVLNNSNGTLRKIAEVTEPESGRRMEVFSDAVGVQFYAGNFVESIPKGKEGVVYQKRSGLCLETQGFPDATHHETFPSTVLRAGAKYETTTIYYFSAVK</sequence>
<dbReference type="NCBIfam" id="NF008277">
    <property type="entry name" value="PRK11055.1"/>
    <property type="match status" value="1"/>
</dbReference>
<dbReference type="InterPro" id="IPR047215">
    <property type="entry name" value="Galactose_mutarotase-like"/>
</dbReference>
<keyword evidence="7" id="KW-1185">Reference proteome</keyword>
<dbReference type="Gene3D" id="2.70.98.10">
    <property type="match status" value="1"/>
</dbReference>
<keyword evidence="4 5" id="KW-0119">Carbohydrate metabolism</keyword>
<evidence type="ECO:0000256" key="2">
    <source>
        <dbReference type="ARBA" id="ARBA00006206"/>
    </source>
</evidence>
<evidence type="ECO:0000313" key="6">
    <source>
        <dbReference type="EMBL" id="MCC2147871.1"/>
    </source>
</evidence>
<evidence type="ECO:0000256" key="1">
    <source>
        <dbReference type="ARBA" id="ARBA00005028"/>
    </source>
</evidence>
<dbReference type="Proteomes" id="UP001299235">
    <property type="component" value="Unassembled WGS sequence"/>
</dbReference>
<dbReference type="EC" id="5.1.3.3" evidence="5"/>
<reference evidence="6 7" key="1">
    <citation type="submission" date="2021-10" db="EMBL/GenBank/DDBJ databases">
        <title>Anaerobic single-cell dispensing facilitates the cultivation of human gut bacteria.</title>
        <authorList>
            <person name="Afrizal A."/>
        </authorList>
    </citation>
    <scope>NUCLEOTIDE SEQUENCE [LARGE SCALE GENOMIC DNA]</scope>
    <source>
        <strain evidence="6 7">CLA-AA-H246</strain>
    </source>
</reference>
<comment type="pathway">
    <text evidence="1 5">Carbohydrate metabolism; hexose metabolism.</text>
</comment>
<evidence type="ECO:0000313" key="7">
    <source>
        <dbReference type="Proteomes" id="UP001299235"/>
    </source>
</evidence>
<dbReference type="RefSeq" id="WP_173895578.1">
    <property type="nucleotide sequence ID" value="NZ_JAJEQE010000002.1"/>
</dbReference>
<keyword evidence="3 5" id="KW-0413">Isomerase</keyword>
<dbReference type="PANTHER" id="PTHR10091">
    <property type="entry name" value="ALDOSE-1-EPIMERASE"/>
    <property type="match status" value="1"/>
</dbReference>
<dbReference type="InterPro" id="IPR008183">
    <property type="entry name" value="Aldose_1/G6P_1-epimerase"/>
</dbReference>
<evidence type="ECO:0000256" key="5">
    <source>
        <dbReference type="PIRNR" id="PIRNR005096"/>
    </source>
</evidence>
<evidence type="ECO:0000256" key="4">
    <source>
        <dbReference type="ARBA" id="ARBA00023277"/>
    </source>
</evidence>
<protein>
    <recommendedName>
        <fullName evidence="5">Aldose 1-epimerase</fullName>
        <ecNumber evidence="5">5.1.3.3</ecNumber>
    </recommendedName>
</protein>
<dbReference type="PANTHER" id="PTHR10091:SF0">
    <property type="entry name" value="GALACTOSE MUTAROTASE"/>
    <property type="match status" value="1"/>
</dbReference>
<accession>A0ABS8ERS2</accession>